<feature type="transmembrane region" description="Helical" evidence="1">
    <location>
        <begin position="16"/>
        <end position="41"/>
    </location>
</feature>
<name>A0A1H5YNS3_9ACTN</name>
<keyword evidence="1" id="KW-0472">Membrane</keyword>
<evidence type="ECO:0000313" key="3">
    <source>
        <dbReference type="Proteomes" id="UP000236723"/>
    </source>
</evidence>
<organism evidence="2 3">
    <name type="scientific">Thermomonospora echinospora</name>
    <dbReference type="NCBI Taxonomy" id="1992"/>
    <lineage>
        <taxon>Bacteria</taxon>
        <taxon>Bacillati</taxon>
        <taxon>Actinomycetota</taxon>
        <taxon>Actinomycetes</taxon>
        <taxon>Streptosporangiales</taxon>
        <taxon>Thermomonosporaceae</taxon>
        <taxon>Thermomonospora</taxon>
    </lineage>
</organism>
<evidence type="ECO:0000313" key="2">
    <source>
        <dbReference type="EMBL" id="SEG25779.1"/>
    </source>
</evidence>
<proteinExistence type="predicted"/>
<keyword evidence="1" id="KW-1133">Transmembrane helix</keyword>
<dbReference type="EMBL" id="FNVO01000004">
    <property type="protein sequence ID" value="SEG25779.1"/>
    <property type="molecule type" value="Genomic_DNA"/>
</dbReference>
<reference evidence="3" key="1">
    <citation type="submission" date="2016-10" db="EMBL/GenBank/DDBJ databases">
        <authorList>
            <person name="Varghese N."/>
            <person name="Submissions S."/>
        </authorList>
    </citation>
    <scope>NUCLEOTIDE SEQUENCE [LARGE SCALE GENOMIC DNA]</scope>
    <source>
        <strain evidence="3">DSM 43163</strain>
    </source>
</reference>
<dbReference type="RefSeq" id="WP_103937583.1">
    <property type="nucleotide sequence ID" value="NZ_FNVO01000004.1"/>
</dbReference>
<accession>A0A1H5YNS3</accession>
<dbReference type="OrthoDB" id="9900830at2"/>
<keyword evidence="3" id="KW-1185">Reference proteome</keyword>
<keyword evidence="1" id="KW-0812">Transmembrane</keyword>
<gene>
    <name evidence="2" type="ORF">SAMN04489712_104107</name>
</gene>
<evidence type="ECO:0000256" key="1">
    <source>
        <dbReference type="SAM" id="Phobius"/>
    </source>
</evidence>
<dbReference type="Proteomes" id="UP000236723">
    <property type="component" value="Unassembled WGS sequence"/>
</dbReference>
<dbReference type="AlphaFoldDB" id="A0A1H5YNS3"/>
<sequence length="68" mass="7700">MDSLFRLLAEGGPVTWVAALGAAVIVALVFYLGVAMFATLISRDQRRGKMRYRVFLDLLELFQRRGPR</sequence>
<protein>
    <submittedName>
        <fullName evidence="2">Uncharacterized protein</fullName>
    </submittedName>
</protein>